<evidence type="ECO:0000259" key="1">
    <source>
        <dbReference type="Pfam" id="PF02698"/>
    </source>
</evidence>
<dbReference type="EMBL" id="JAUSUP010000001">
    <property type="protein sequence ID" value="MDQ0350349.1"/>
    <property type="molecule type" value="Genomic_DNA"/>
</dbReference>
<dbReference type="Gene3D" id="3.40.50.620">
    <property type="entry name" value="HUPs"/>
    <property type="match status" value="1"/>
</dbReference>
<protein>
    <submittedName>
        <fullName evidence="2">Uncharacterized SAM-binding protein YcdF (DUF218 family)</fullName>
    </submittedName>
</protein>
<dbReference type="RefSeq" id="WP_307065120.1">
    <property type="nucleotide sequence ID" value="NZ_JAUSUP010000001.1"/>
</dbReference>
<keyword evidence="3" id="KW-1185">Reference proteome</keyword>
<comment type="caution">
    <text evidence="2">The sequence shown here is derived from an EMBL/GenBank/DDBJ whole genome shotgun (WGS) entry which is preliminary data.</text>
</comment>
<organism evidence="2 3">
    <name type="scientific">Alkalibacillus filiformis</name>
    <dbReference type="NCBI Taxonomy" id="200990"/>
    <lineage>
        <taxon>Bacteria</taxon>
        <taxon>Bacillati</taxon>
        <taxon>Bacillota</taxon>
        <taxon>Bacilli</taxon>
        <taxon>Bacillales</taxon>
        <taxon>Bacillaceae</taxon>
        <taxon>Alkalibacillus</taxon>
    </lineage>
</organism>
<accession>A0ABU0DPU1</accession>
<sequence length="103" mass="11589">MLIKISQIEPDQLTDLQMTELLFENVEDDIENGDLIFVPGSSKAVQYRLPIAVQLYQEGRAGKILFSGGVTWEDSSLPESHKLKEKAIEQGVPEKDILVEDLF</sequence>
<dbReference type="InterPro" id="IPR003848">
    <property type="entry name" value="DUF218"/>
</dbReference>
<dbReference type="CDD" id="cd06259">
    <property type="entry name" value="YdcF-like"/>
    <property type="match status" value="1"/>
</dbReference>
<evidence type="ECO:0000313" key="2">
    <source>
        <dbReference type="EMBL" id="MDQ0350349.1"/>
    </source>
</evidence>
<dbReference type="Proteomes" id="UP001236723">
    <property type="component" value="Unassembled WGS sequence"/>
</dbReference>
<feature type="domain" description="DUF218" evidence="1">
    <location>
        <begin position="34"/>
        <end position="101"/>
    </location>
</feature>
<proteinExistence type="predicted"/>
<dbReference type="Pfam" id="PF02698">
    <property type="entry name" value="DUF218"/>
    <property type="match status" value="1"/>
</dbReference>
<reference evidence="2 3" key="1">
    <citation type="submission" date="2023-07" db="EMBL/GenBank/DDBJ databases">
        <title>Genomic Encyclopedia of Type Strains, Phase IV (KMG-IV): sequencing the most valuable type-strain genomes for metagenomic binning, comparative biology and taxonomic classification.</title>
        <authorList>
            <person name="Goeker M."/>
        </authorList>
    </citation>
    <scope>NUCLEOTIDE SEQUENCE [LARGE SCALE GENOMIC DNA]</scope>
    <source>
        <strain evidence="2 3">DSM 15448</strain>
    </source>
</reference>
<evidence type="ECO:0000313" key="3">
    <source>
        <dbReference type="Proteomes" id="UP001236723"/>
    </source>
</evidence>
<name>A0ABU0DPU1_9BACI</name>
<dbReference type="InterPro" id="IPR014729">
    <property type="entry name" value="Rossmann-like_a/b/a_fold"/>
</dbReference>
<gene>
    <name evidence="2" type="ORF">J2R98_000152</name>
</gene>